<comment type="caution">
    <text evidence="12">Lacks conserved residue(s) required for the propagation of feature annotation.</text>
</comment>
<keyword evidence="8 12" id="KW-0315">Glutamine amidotransferase</keyword>
<reference evidence="15 16" key="1">
    <citation type="submission" date="2019-06" db="EMBL/GenBank/DDBJ databases">
        <title>Genomic Encyclopedia of Type Strains, Phase IV (KMG-V): Genome sequencing to study the core and pangenomes of soil and plant-associated prokaryotes.</title>
        <authorList>
            <person name="Whitman W."/>
        </authorList>
    </citation>
    <scope>NUCLEOTIDE SEQUENCE [LARGE SCALE GENOMIC DNA]</scope>
    <source>
        <strain evidence="15 16">BR 11865</strain>
    </source>
</reference>
<feature type="binding site" evidence="12">
    <location>
        <position position="240"/>
    </location>
    <ligand>
        <name>ATP</name>
        <dbReference type="ChEBI" id="CHEBI:30616"/>
    </ligand>
</feature>
<feature type="binding site" evidence="12">
    <location>
        <position position="222"/>
    </location>
    <ligand>
        <name>UTP</name>
        <dbReference type="ChEBI" id="CHEBI:46398"/>
    </ligand>
</feature>
<evidence type="ECO:0000313" key="15">
    <source>
        <dbReference type="EMBL" id="TWB29099.1"/>
    </source>
</evidence>
<comment type="function">
    <text evidence="11 12">Catalyzes the ATP-dependent amination of UTP to CTP with either L-glutamine or ammonia as the source of nitrogen. Regulates intracellular CTP levels through interactions with the four ribonucleotide triphosphates.</text>
</comment>
<feature type="region of interest" description="Amidoligase domain" evidence="12">
    <location>
        <begin position="1"/>
        <end position="265"/>
    </location>
</feature>
<dbReference type="GO" id="GO:0003883">
    <property type="term" value="F:CTP synthase activity"/>
    <property type="evidence" value="ECO:0007669"/>
    <property type="project" value="UniProtKB-UniRule"/>
</dbReference>
<dbReference type="GO" id="GO:0046872">
    <property type="term" value="F:metal ion binding"/>
    <property type="evidence" value="ECO:0007669"/>
    <property type="project" value="UniProtKB-KW"/>
</dbReference>
<evidence type="ECO:0000256" key="12">
    <source>
        <dbReference type="HAMAP-Rule" id="MF_01227"/>
    </source>
</evidence>
<dbReference type="GO" id="GO:0097268">
    <property type="term" value="C:cytoophidium"/>
    <property type="evidence" value="ECO:0007669"/>
    <property type="project" value="UniProtKB-ARBA"/>
</dbReference>
<dbReference type="EMBL" id="VITO01000004">
    <property type="protein sequence ID" value="TWB29099.1"/>
    <property type="molecule type" value="Genomic_DNA"/>
</dbReference>
<evidence type="ECO:0000256" key="9">
    <source>
        <dbReference type="ARBA" id="ARBA00022975"/>
    </source>
</evidence>
<gene>
    <name evidence="12" type="primary">pyrG</name>
    <name evidence="15" type="ORF">FBZ88_104265</name>
</gene>
<dbReference type="CDD" id="cd03113">
    <property type="entry name" value="CTPS_N"/>
    <property type="match status" value="1"/>
</dbReference>
<protein>
    <recommendedName>
        <fullName evidence="12">CTP synthase</fullName>
        <ecNumber evidence="12">6.3.4.2</ecNumber>
    </recommendedName>
    <alternativeName>
        <fullName evidence="12">Cytidine 5'-triphosphate synthase</fullName>
    </alternativeName>
    <alternativeName>
        <fullName evidence="12">Cytidine triphosphate synthetase</fullName>
        <shortName evidence="12">CTP synthetase</shortName>
        <shortName evidence="12">CTPS</shortName>
    </alternativeName>
    <alternativeName>
        <fullName evidence="12">UTP--ammonia ligase</fullName>
    </alternativeName>
</protein>
<dbReference type="Gene3D" id="3.40.50.300">
    <property type="entry name" value="P-loop containing nucleotide triphosphate hydrolases"/>
    <property type="match status" value="1"/>
</dbReference>
<dbReference type="HAMAP" id="MF_01227">
    <property type="entry name" value="PyrG"/>
    <property type="match status" value="1"/>
</dbReference>
<dbReference type="Pfam" id="PF06418">
    <property type="entry name" value="CTP_synth_N"/>
    <property type="match status" value="1"/>
</dbReference>
<comment type="caution">
    <text evidence="15">The sequence shown here is derived from an EMBL/GenBank/DDBJ whole genome shotgun (WGS) entry which is preliminary data.</text>
</comment>
<dbReference type="AlphaFoldDB" id="A0A560G5E8"/>
<dbReference type="RefSeq" id="WP_145616290.1">
    <property type="nucleotide sequence ID" value="NZ_VITO01000004.1"/>
</dbReference>
<dbReference type="GO" id="GO:0005829">
    <property type="term" value="C:cytosol"/>
    <property type="evidence" value="ECO:0007669"/>
    <property type="project" value="TreeGrafter"/>
</dbReference>
<evidence type="ECO:0000256" key="3">
    <source>
        <dbReference type="ARBA" id="ARBA00022598"/>
    </source>
</evidence>
<dbReference type="GO" id="GO:0005524">
    <property type="term" value="F:ATP binding"/>
    <property type="evidence" value="ECO:0007669"/>
    <property type="project" value="UniProtKB-KW"/>
</dbReference>
<dbReference type="CDD" id="cd01746">
    <property type="entry name" value="GATase1_CTP_Synthase"/>
    <property type="match status" value="1"/>
</dbReference>
<dbReference type="Proteomes" id="UP000316545">
    <property type="component" value="Unassembled WGS sequence"/>
</dbReference>
<dbReference type="UniPathway" id="UPA00159">
    <property type="reaction ID" value="UER00277"/>
</dbReference>
<evidence type="ECO:0000259" key="13">
    <source>
        <dbReference type="Pfam" id="PF00117"/>
    </source>
</evidence>
<dbReference type="Gene3D" id="3.40.50.880">
    <property type="match status" value="1"/>
</dbReference>
<dbReference type="SUPFAM" id="SSF52540">
    <property type="entry name" value="P-loop containing nucleoside triphosphate hydrolases"/>
    <property type="match status" value="1"/>
</dbReference>
<comment type="subunit">
    <text evidence="12">Homotetramer.</text>
</comment>
<feature type="binding site" evidence="12">
    <location>
        <begin position="186"/>
        <end position="191"/>
    </location>
    <ligand>
        <name>UTP</name>
        <dbReference type="ChEBI" id="CHEBI:46398"/>
    </ligand>
</feature>
<dbReference type="PANTHER" id="PTHR11550">
    <property type="entry name" value="CTP SYNTHASE"/>
    <property type="match status" value="1"/>
</dbReference>
<accession>A0A560G5E8</accession>
<dbReference type="InterPro" id="IPR017926">
    <property type="entry name" value="GATASE"/>
</dbReference>
<dbReference type="SUPFAM" id="SSF52317">
    <property type="entry name" value="Class I glutamine amidotransferase-like"/>
    <property type="match status" value="1"/>
</dbReference>
<evidence type="ECO:0000256" key="2">
    <source>
        <dbReference type="ARBA" id="ARBA00007533"/>
    </source>
</evidence>
<feature type="binding site" evidence="12">
    <location>
        <begin position="381"/>
        <end position="384"/>
    </location>
    <ligand>
        <name>L-glutamine</name>
        <dbReference type="ChEBI" id="CHEBI:58359"/>
    </ligand>
</feature>
<dbReference type="GO" id="GO:0019856">
    <property type="term" value="P:pyrimidine nucleobase biosynthetic process"/>
    <property type="evidence" value="ECO:0007669"/>
    <property type="project" value="TreeGrafter"/>
</dbReference>
<comment type="activity regulation">
    <text evidence="12">Allosterically activated by GTP, when glutamine is the substrate; GTP has no effect on the reaction when ammonia is the substrate. The allosteric effector GTP functions by stabilizing the protein conformation that binds the tetrahedral intermediate(s) formed during glutamine hydrolysis. Inhibited by the product CTP, via allosteric rather than competitive inhibition.</text>
</comment>
<name>A0A560G5E8_9PROT</name>
<dbReference type="FunFam" id="3.40.50.880:FF:000002">
    <property type="entry name" value="CTP synthase"/>
    <property type="match status" value="1"/>
</dbReference>
<comment type="catalytic activity">
    <reaction evidence="12">
        <text>L-glutamine + H2O = L-glutamate + NH4(+)</text>
        <dbReference type="Rhea" id="RHEA:15889"/>
        <dbReference type="ChEBI" id="CHEBI:15377"/>
        <dbReference type="ChEBI" id="CHEBI:28938"/>
        <dbReference type="ChEBI" id="CHEBI:29985"/>
        <dbReference type="ChEBI" id="CHEBI:58359"/>
    </reaction>
</comment>
<feature type="binding site" evidence="12">
    <location>
        <position position="470"/>
    </location>
    <ligand>
        <name>L-glutamine</name>
        <dbReference type="ChEBI" id="CHEBI:58359"/>
    </ligand>
</feature>
<keyword evidence="9 12" id="KW-0665">Pyrimidine biosynthesis</keyword>
<feature type="binding site" evidence="12">
    <location>
        <position position="13"/>
    </location>
    <ligand>
        <name>CTP</name>
        <dbReference type="ChEBI" id="CHEBI:37563"/>
        <note>allosteric inhibitor</note>
    </ligand>
</feature>
<dbReference type="PANTHER" id="PTHR11550:SF0">
    <property type="entry name" value="CTP SYNTHASE-RELATED"/>
    <property type="match status" value="1"/>
</dbReference>
<dbReference type="GO" id="GO:0004359">
    <property type="term" value="F:glutaminase activity"/>
    <property type="evidence" value="ECO:0007669"/>
    <property type="project" value="RHEA"/>
</dbReference>
<evidence type="ECO:0000256" key="11">
    <source>
        <dbReference type="ARBA" id="ARBA00059148"/>
    </source>
</evidence>
<feature type="domain" description="CTP synthase N-terminal" evidence="14">
    <location>
        <begin position="3"/>
        <end position="264"/>
    </location>
</feature>
<feature type="binding site" evidence="12">
    <location>
        <position position="353"/>
    </location>
    <ligand>
        <name>L-glutamine</name>
        <dbReference type="ChEBI" id="CHEBI:58359"/>
    </ligand>
</feature>
<comment type="miscellaneous">
    <text evidence="12">CTPSs have evolved a hybrid strategy for distinguishing between UTP and CTP. The overlapping regions of the product feedback inhibitory and substrate sites recognize a common feature in both compounds, the triphosphate moiety. To differentiate isosteric substrate and product pyrimidine rings, an additional pocket far from the expected kinase/ligase catalytic site, specifically recognizes the cytosine and ribose portions of the product inhibitor.</text>
</comment>
<feature type="domain" description="Glutamine amidotransferase" evidence="13">
    <location>
        <begin position="301"/>
        <end position="534"/>
    </location>
</feature>
<evidence type="ECO:0000313" key="16">
    <source>
        <dbReference type="Proteomes" id="UP000316545"/>
    </source>
</evidence>
<evidence type="ECO:0000256" key="8">
    <source>
        <dbReference type="ARBA" id="ARBA00022962"/>
    </source>
</evidence>
<proteinExistence type="inferred from homology"/>
<dbReference type="InterPro" id="IPR027417">
    <property type="entry name" value="P-loop_NTPase"/>
</dbReference>
<sequence>MTRFIFITGGVVSSLGKGLASAALGALLQARGYKVRLRKLDPYLNVDPGTMSPYQHGEVFVTDDGAETDLDLGHYERFTGVSARQTDNITTGRIYSNVIAKERRGDYLGATVQVIPHVTDAIKEFILGDVKDEDFILCEIGGTVGDIESTPFLEAIRQLGNDLGPERALFIHLTLLPYIPSAGELKTKPTQHSVKELLSVGIQPSILLCRSDRPIPENERRKIALFCNIRQERVIAALDVDTIYHVPVSYHEQGFDEQVLRYFGLPADEAPDLSRWKEIAARVRQPEGEVTIAVVGKYTSLLDSYKSLAEALTHGGIANNVKVKLDWIDSEIFEGGGAVQRLEGVHGILVPGGFGERGSEGKIRAAQFARERNVPYFGICFGMQMAVIEASRHLAGLEDAGSSEFGHKYKHPVVGLMTEWVRGNEMETRGAEGDLGGTMRLGAYPCQLLPGTKVAEVYGANHIEERHRHRYEVNITYKDQLEKVGLKFSGLSPDGELPEIVEIPSHPWFIGVQFHPELKSKPFQPHPLFTSFISAAIAQSRLV</sequence>
<dbReference type="GO" id="GO:0044210">
    <property type="term" value="P:'de novo' CTP biosynthetic process"/>
    <property type="evidence" value="ECO:0007669"/>
    <property type="project" value="UniProtKB-UniRule"/>
</dbReference>
<keyword evidence="7 12" id="KW-0460">Magnesium</keyword>
<dbReference type="GO" id="GO:0042802">
    <property type="term" value="F:identical protein binding"/>
    <property type="evidence" value="ECO:0007669"/>
    <property type="project" value="TreeGrafter"/>
</dbReference>
<comment type="pathway">
    <text evidence="1 12">Pyrimidine metabolism; CTP biosynthesis via de novo pathway; CTP from UDP: step 2/2.</text>
</comment>
<feature type="binding site" evidence="12">
    <location>
        <position position="71"/>
    </location>
    <ligand>
        <name>ATP</name>
        <dbReference type="ChEBI" id="CHEBI:30616"/>
    </ligand>
</feature>
<keyword evidence="4 12" id="KW-0479">Metal-binding</keyword>
<dbReference type="NCBIfam" id="TIGR00337">
    <property type="entry name" value="PyrG"/>
    <property type="match status" value="1"/>
</dbReference>
<dbReference type="Pfam" id="PF00117">
    <property type="entry name" value="GATase"/>
    <property type="match status" value="1"/>
</dbReference>
<dbReference type="FunFam" id="3.40.50.300:FF:000009">
    <property type="entry name" value="CTP synthase"/>
    <property type="match status" value="1"/>
</dbReference>
<keyword evidence="16" id="KW-1185">Reference proteome</keyword>
<dbReference type="EC" id="6.3.4.2" evidence="12"/>
<comment type="similarity">
    <text evidence="2 12">Belongs to the CTP synthase family.</text>
</comment>
<feature type="binding site" evidence="12">
    <location>
        <position position="54"/>
    </location>
    <ligand>
        <name>L-glutamine</name>
        <dbReference type="ChEBI" id="CHEBI:58359"/>
    </ligand>
</feature>
<evidence type="ECO:0000256" key="6">
    <source>
        <dbReference type="ARBA" id="ARBA00022840"/>
    </source>
</evidence>
<dbReference type="InterPro" id="IPR033828">
    <property type="entry name" value="GATase1_CTP_Synthase"/>
</dbReference>
<feature type="binding site" evidence="12">
    <location>
        <position position="13"/>
    </location>
    <ligand>
        <name>UTP</name>
        <dbReference type="ChEBI" id="CHEBI:46398"/>
    </ligand>
</feature>
<evidence type="ECO:0000256" key="1">
    <source>
        <dbReference type="ARBA" id="ARBA00005171"/>
    </source>
</evidence>
<feature type="active site" evidence="12">
    <location>
        <position position="517"/>
    </location>
</feature>
<dbReference type="PROSITE" id="PS51273">
    <property type="entry name" value="GATASE_TYPE_1"/>
    <property type="match status" value="1"/>
</dbReference>
<feature type="binding site" evidence="12">
    <location>
        <begin position="14"/>
        <end position="19"/>
    </location>
    <ligand>
        <name>ATP</name>
        <dbReference type="ChEBI" id="CHEBI:30616"/>
    </ligand>
</feature>
<evidence type="ECO:0000256" key="5">
    <source>
        <dbReference type="ARBA" id="ARBA00022741"/>
    </source>
</evidence>
<feature type="active site" description="Nucleophile; for glutamine hydrolysis" evidence="12">
    <location>
        <position position="380"/>
    </location>
</feature>
<feature type="binding site" evidence="12">
    <location>
        <position position="139"/>
    </location>
    <ligand>
        <name>Mg(2+)</name>
        <dbReference type="ChEBI" id="CHEBI:18420"/>
    </ligand>
</feature>
<keyword evidence="3 12" id="KW-0436">Ligase</keyword>
<dbReference type="InterPro" id="IPR017456">
    <property type="entry name" value="CTP_synthase_N"/>
</dbReference>
<dbReference type="InterPro" id="IPR029062">
    <property type="entry name" value="Class_I_gatase-like"/>
</dbReference>
<dbReference type="InterPro" id="IPR004468">
    <property type="entry name" value="CTP_synthase"/>
</dbReference>
<feature type="binding site" evidence="12">
    <location>
        <position position="404"/>
    </location>
    <ligand>
        <name>L-glutamine</name>
        <dbReference type="ChEBI" id="CHEBI:58359"/>
    </ligand>
</feature>
<dbReference type="NCBIfam" id="NF003792">
    <property type="entry name" value="PRK05380.1"/>
    <property type="match status" value="1"/>
</dbReference>
<keyword evidence="5 12" id="KW-0547">Nucleotide-binding</keyword>
<comment type="catalytic activity">
    <reaction evidence="12">
        <text>UTP + NH4(+) + ATP = CTP + ADP + phosphate + 2 H(+)</text>
        <dbReference type="Rhea" id="RHEA:16597"/>
        <dbReference type="ChEBI" id="CHEBI:15378"/>
        <dbReference type="ChEBI" id="CHEBI:28938"/>
        <dbReference type="ChEBI" id="CHEBI:30616"/>
        <dbReference type="ChEBI" id="CHEBI:37563"/>
        <dbReference type="ChEBI" id="CHEBI:43474"/>
        <dbReference type="ChEBI" id="CHEBI:46398"/>
        <dbReference type="ChEBI" id="CHEBI:456216"/>
    </reaction>
</comment>
<organism evidence="15 16">
    <name type="scientific">Nitrospirillum amazonense</name>
    <dbReference type="NCBI Taxonomy" id="28077"/>
    <lineage>
        <taxon>Bacteria</taxon>
        <taxon>Pseudomonadati</taxon>
        <taxon>Pseudomonadota</taxon>
        <taxon>Alphaproteobacteria</taxon>
        <taxon>Rhodospirillales</taxon>
        <taxon>Azospirillaceae</taxon>
        <taxon>Nitrospirillum</taxon>
    </lineage>
</organism>
<evidence type="ECO:0000259" key="14">
    <source>
        <dbReference type="Pfam" id="PF06418"/>
    </source>
</evidence>
<keyword evidence="6 12" id="KW-0067">ATP-binding</keyword>
<feature type="active site" evidence="12">
    <location>
        <position position="515"/>
    </location>
</feature>
<feature type="binding site" evidence="12">
    <location>
        <begin position="146"/>
        <end position="148"/>
    </location>
    <ligand>
        <name>CTP</name>
        <dbReference type="ChEBI" id="CHEBI:37563"/>
        <note>allosteric inhibitor</note>
    </ligand>
</feature>
<evidence type="ECO:0000256" key="10">
    <source>
        <dbReference type="ARBA" id="ARBA00047781"/>
    </source>
</evidence>
<feature type="binding site" evidence="12">
    <location>
        <position position="222"/>
    </location>
    <ligand>
        <name>CTP</name>
        <dbReference type="ChEBI" id="CHEBI:37563"/>
        <note>allosteric inhibitor</note>
    </ligand>
</feature>
<feature type="binding site" evidence="12">
    <location>
        <position position="71"/>
    </location>
    <ligand>
        <name>Mg(2+)</name>
        <dbReference type="ChEBI" id="CHEBI:18420"/>
    </ligand>
</feature>
<evidence type="ECO:0000256" key="4">
    <source>
        <dbReference type="ARBA" id="ARBA00022723"/>
    </source>
</evidence>
<evidence type="ECO:0000256" key="7">
    <source>
        <dbReference type="ARBA" id="ARBA00022842"/>
    </source>
</evidence>
<comment type="catalytic activity">
    <reaction evidence="10 12">
        <text>UTP + L-glutamine + ATP + H2O = CTP + L-glutamate + ADP + phosphate + 2 H(+)</text>
        <dbReference type="Rhea" id="RHEA:26426"/>
        <dbReference type="ChEBI" id="CHEBI:15377"/>
        <dbReference type="ChEBI" id="CHEBI:15378"/>
        <dbReference type="ChEBI" id="CHEBI:29985"/>
        <dbReference type="ChEBI" id="CHEBI:30616"/>
        <dbReference type="ChEBI" id="CHEBI:37563"/>
        <dbReference type="ChEBI" id="CHEBI:43474"/>
        <dbReference type="ChEBI" id="CHEBI:46398"/>
        <dbReference type="ChEBI" id="CHEBI:58359"/>
        <dbReference type="ChEBI" id="CHEBI:456216"/>
        <dbReference type="EC" id="6.3.4.2"/>
    </reaction>
</comment>
<feature type="binding site" evidence="12">
    <location>
        <begin position="186"/>
        <end position="191"/>
    </location>
    <ligand>
        <name>CTP</name>
        <dbReference type="ChEBI" id="CHEBI:37563"/>
        <note>allosteric inhibitor</note>
    </ligand>
</feature>